<protein>
    <submittedName>
        <fullName evidence="1">Uncharacterized protein</fullName>
    </submittedName>
</protein>
<gene>
    <name evidence="1" type="ORF">SI8410_05006575</name>
</gene>
<evidence type="ECO:0000313" key="1">
    <source>
        <dbReference type="EMBL" id="CAA7395912.1"/>
    </source>
</evidence>
<dbReference type="EMBL" id="LR746268">
    <property type="protein sequence ID" value="CAA7395912.1"/>
    <property type="molecule type" value="Genomic_DNA"/>
</dbReference>
<evidence type="ECO:0000313" key="2">
    <source>
        <dbReference type="Proteomes" id="UP000663760"/>
    </source>
</evidence>
<proteinExistence type="predicted"/>
<accession>A0A7I8KEH1</accession>
<organism evidence="1 2">
    <name type="scientific">Spirodela intermedia</name>
    <name type="common">Intermediate duckweed</name>
    <dbReference type="NCBI Taxonomy" id="51605"/>
    <lineage>
        <taxon>Eukaryota</taxon>
        <taxon>Viridiplantae</taxon>
        <taxon>Streptophyta</taxon>
        <taxon>Embryophyta</taxon>
        <taxon>Tracheophyta</taxon>
        <taxon>Spermatophyta</taxon>
        <taxon>Magnoliopsida</taxon>
        <taxon>Liliopsida</taxon>
        <taxon>Araceae</taxon>
        <taxon>Lemnoideae</taxon>
        <taxon>Spirodela</taxon>
    </lineage>
</organism>
<name>A0A7I8KEH1_SPIIN</name>
<keyword evidence="2" id="KW-1185">Reference proteome</keyword>
<dbReference type="AlphaFoldDB" id="A0A7I8KEH1"/>
<sequence>MLNLNQILIVHLVLQVLD</sequence>
<reference evidence="1" key="1">
    <citation type="submission" date="2020-02" db="EMBL/GenBank/DDBJ databases">
        <authorList>
            <person name="Scholz U."/>
            <person name="Mascher M."/>
            <person name="Fiebig A."/>
        </authorList>
    </citation>
    <scope>NUCLEOTIDE SEQUENCE</scope>
</reference>
<dbReference type="Proteomes" id="UP000663760">
    <property type="component" value="Chromosome 5"/>
</dbReference>